<keyword evidence="1" id="KW-0805">Transcription regulation</keyword>
<keyword evidence="2" id="KW-0238">DNA-binding</keyword>
<feature type="domain" description="HTH gntR-type" evidence="4">
    <location>
        <begin position="7"/>
        <end position="75"/>
    </location>
</feature>
<evidence type="ECO:0000313" key="6">
    <source>
        <dbReference type="Proteomes" id="UP000050421"/>
    </source>
</evidence>
<dbReference type="EMBL" id="LJXT01000102">
    <property type="protein sequence ID" value="KPQ13142.1"/>
    <property type="molecule type" value="Genomic_DNA"/>
</dbReference>
<dbReference type="PANTHER" id="PTHR38445">
    <property type="entry name" value="HTH-TYPE TRANSCRIPTIONAL REPRESSOR YTRA"/>
    <property type="match status" value="1"/>
</dbReference>
<dbReference type="PROSITE" id="PS50949">
    <property type="entry name" value="HTH_GNTR"/>
    <property type="match status" value="1"/>
</dbReference>
<dbReference type="Pfam" id="PF00392">
    <property type="entry name" value="GntR"/>
    <property type="match status" value="1"/>
</dbReference>
<dbReference type="SUPFAM" id="SSF46785">
    <property type="entry name" value="Winged helix' DNA-binding domain"/>
    <property type="match status" value="1"/>
</dbReference>
<dbReference type="InterPro" id="IPR000524">
    <property type="entry name" value="Tscrpt_reg_HTH_GntR"/>
</dbReference>
<evidence type="ECO:0000256" key="3">
    <source>
        <dbReference type="ARBA" id="ARBA00023163"/>
    </source>
</evidence>
<protein>
    <submittedName>
        <fullName evidence="5">GntR family transcriptional regulator</fullName>
    </submittedName>
</protein>
<dbReference type="GO" id="GO:0003700">
    <property type="term" value="F:DNA-binding transcription factor activity"/>
    <property type="evidence" value="ECO:0007669"/>
    <property type="project" value="InterPro"/>
</dbReference>
<dbReference type="CDD" id="cd07377">
    <property type="entry name" value="WHTH_GntR"/>
    <property type="match status" value="1"/>
</dbReference>
<organism evidence="5 6">
    <name type="scientific">Algoriphagus marincola HL-49</name>
    <dbReference type="NCBI Taxonomy" id="1305737"/>
    <lineage>
        <taxon>Bacteria</taxon>
        <taxon>Pseudomonadati</taxon>
        <taxon>Bacteroidota</taxon>
        <taxon>Cytophagia</taxon>
        <taxon>Cytophagales</taxon>
        <taxon>Cyclobacteriaceae</taxon>
        <taxon>Algoriphagus</taxon>
    </lineage>
</organism>
<proteinExistence type="predicted"/>
<sequence length="128" mass="14653">MDFSEHKNIFLQIRDWMVDQILTGNLQPGDKIPSVRELAADIEVNRNTVMRSYALMEEEGILENKRGIGFFVSTGAKSTLLSIQRKEFFSEVLPPIIHQIQVLNLNSEDLESLLAVIHLNDTKNEKEQ</sequence>
<gene>
    <name evidence="5" type="ORF">HLUCCX10_13965</name>
</gene>
<keyword evidence="3" id="KW-0804">Transcription</keyword>
<accession>A0A0P8A5Z1</accession>
<dbReference type="PRINTS" id="PR00035">
    <property type="entry name" value="HTHGNTR"/>
</dbReference>
<evidence type="ECO:0000256" key="1">
    <source>
        <dbReference type="ARBA" id="ARBA00023015"/>
    </source>
</evidence>
<dbReference type="OrthoDB" id="362473at2"/>
<dbReference type="AlphaFoldDB" id="A0A0P8A5Z1"/>
<dbReference type="InterPro" id="IPR036388">
    <property type="entry name" value="WH-like_DNA-bd_sf"/>
</dbReference>
<dbReference type="GO" id="GO:0003677">
    <property type="term" value="F:DNA binding"/>
    <property type="evidence" value="ECO:0007669"/>
    <property type="project" value="UniProtKB-KW"/>
</dbReference>
<dbReference type="Proteomes" id="UP000050421">
    <property type="component" value="Unassembled WGS sequence"/>
</dbReference>
<evidence type="ECO:0000313" key="5">
    <source>
        <dbReference type="EMBL" id="KPQ13142.1"/>
    </source>
</evidence>
<dbReference type="Gene3D" id="1.10.287.100">
    <property type="match status" value="1"/>
</dbReference>
<dbReference type="PANTHER" id="PTHR38445:SF10">
    <property type="entry name" value="GNTR-FAMILY TRANSCRIPTIONAL REGULATOR"/>
    <property type="match status" value="1"/>
</dbReference>
<dbReference type="InterPro" id="IPR036390">
    <property type="entry name" value="WH_DNA-bd_sf"/>
</dbReference>
<dbReference type="eggNOG" id="COG1725">
    <property type="taxonomic scope" value="Bacteria"/>
</dbReference>
<dbReference type="Gene3D" id="1.10.10.10">
    <property type="entry name" value="Winged helix-like DNA-binding domain superfamily/Winged helix DNA-binding domain"/>
    <property type="match status" value="1"/>
</dbReference>
<comment type="caution">
    <text evidence="5">The sequence shown here is derived from an EMBL/GenBank/DDBJ whole genome shotgun (WGS) entry which is preliminary data.</text>
</comment>
<dbReference type="STRING" id="1305737.GCA_000526355_01382"/>
<name>A0A0P8A5Z1_9BACT</name>
<dbReference type="SMART" id="SM00345">
    <property type="entry name" value="HTH_GNTR"/>
    <property type="match status" value="1"/>
</dbReference>
<evidence type="ECO:0000259" key="4">
    <source>
        <dbReference type="PROSITE" id="PS50949"/>
    </source>
</evidence>
<dbReference type="PATRIC" id="fig|1305737.6.peg.3503"/>
<reference evidence="5 6" key="1">
    <citation type="submission" date="2015-09" db="EMBL/GenBank/DDBJ databases">
        <title>Identification and resolution of microdiversity through metagenomic sequencing of parallel consortia.</title>
        <authorList>
            <person name="Nelson W.C."/>
            <person name="Romine M.F."/>
            <person name="Lindemann S.R."/>
        </authorList>
    </citation>
    <scope>NUCLEOTIDE SEQUENCE [LARGE SCALE GENOMIC DNA]</scope>
    <source>
        <strain evidence="5">HL-49</strain>
    </source>
</reference>
<evidence type="ECO:0000256" key="2">
    <source>
        <dbReference type="ARBA" id="ARBA00023125"/>
    </source>
</evidence>